<dbReference type="InterPro" id="IPR013655">
    <property type="entry name" value="PAS_fold_3"/>
</dbReference>
<evidence type="ECO:0000259" key="4">
    <source>
        <dbReference type="PROSITE" id="PS50113"/>
    </source>
</evidence>
<dbReference type="SUPFAM" id="SSF55073">
    <property type="entry name" value="Nucleotide cyclase"/>
    <property type="match status" value="1"/>
</dbReference>
<dbReference type="CDD" id="cd00130">
    <property type="entry name" value="PAS"/>
    <property type="match status" value="1"/>
</dbReference>
<dbReference type="NCBIfam" id="TIGR00254">
    <property type="entry name" value="GGDEF"/>
    <property type="match status" value="1"/>
</dbReference>
<dbReference type="CDD" id="cd01949">
    <property type="entry name" value="GGDEF"/>
    <property type="match status" value="1"/>
</dbReference>
<organism evidence="7 8">
    <name type="scientific">Thiobacillus sedimenti</name>
    <dbReference type="NCBI Taxonomy" id="3110231"/>
    <lineage>
        <taxon>Bacteria</taxon>
        <taxon>Pseudomonadati</taxon>
        <taxon>Pseudomonadota</taxon>
        <taxon>Betaproteobacteria</taxon>
        <taxon>Nitrosomonadales</taxon>
        <taxon>Thiobacillaceae</taxon>
        <taxon>Thiobacillus</taxon>
    </lineage>
</organism>
<evidence type="ECO:0000256" key="1">
    <source>
        <dbReference type="SAM" id="Phobius"/>
    </source>
</evidence>
<dbReference type="InterPro" id="IPR029787">
    <property type="entry name" value="Nucleotide_cyclase"/>
</dbReference>
<dbReference type="RefSeq" id="WP_324779423.1">
    <property type="nucleotide sequence ID" value="NZ_CP141769.1"/>
</dbReference>
<dbReference type="Pfam" id="PF08447">
    <property type="entry name" value="PAS_3"/>
    <property type="match status" value="1"/>
</dbReference>
<dbReference type="Gene3D" id="3.30.70.270">
    <property type="match status" value="1"/>
</dbReference>
<keyword evidence="1" id="KW-0812">Transmembrane</keyword>
<dbReference type="SMART" id="SM00267">
    <property type="entry name" value="GGDEF"/>
    <property type="match status" value="1"/>
</dbReference>
<feature type="signal peptide" evidence="2">
    <location>
        <begin position="1"/>
        <end position="18"/>
    </location>
</feature>
<dbReference type="PROSITE" id="PS50112">
    <property type="entry name" value="PAS"/>
    <property type="match status" value="1"/>
</dbReference>
<feature type="domain" description="EAL" evidence="5">
    <location>
        <begin position="687"/>
        <end position="943"/>
    </location>
</feature>
<dbReference type="InterPro" id="IPR043128">
    <property type="entry name" value="Rev_trsase/Diguanyl_cyclase"/>
</dbReference>
<feature type="domain" description="PAC" evidence="4">
    <location>
        <begin position="454"/>
        <end position="506"/>
    </location>
</feature>
<dbReference type="InterPro" id="IPR035965">
    <property type="entry name" value="PAS-like_dom_sf"/>
</dbReference>
<dbReference type="Pfam" id="PF00990">
    <property type="entry name" value="GGDEF"/>
    <property type="match status" value="1"/>
</dbReference>
<name>A0ABZ1CJ54_9PROT</name>
<dbReference type="Gene3D" id="3.30.450.20">
    <property type="entry name" value="PAS domain"/>
    <property type="match status" value="1"/>
</dbReference>
<dbReference type="PANTHER" id="PTHR44757:SF2">
    <property type="entry name" value="BIOFILM ARCHITECTURE MAINTENANCE PROTEIN MBAA"/>
    <property type="match status" value="1"/>
</dbReference>
<dbReference type="PROSITE" id="PS50883">
    <property type="entry name" value="EAL"/>
    <property type="match status" value="1"/>
</dbReference>
<dbReference type="NCBIfam" id="TIGR00229">
    <property type="entry name" value="sensory_box"/>
    <property type="match status" value="1"/>
</dbReference>
<feature type="chain" id="PRO_5047314204" evidence="2">
    <location>
        <begin position="19"/>
        <end position="947"/>
    </location>
</feature>
<dbReference type="EMBL" id="CP141769">
    <property type="protein sequence ID" value="WRS38891.1"/>
    <property type="molecule type" value="Genomic_DNA"/>
</dbReference>
<dbReference type="Proteomes" id="UP001334732">
    <property type="component" value="Chromosome"/>
</dbReference>
<dbReference type="PROSITE" id="PS50113">
    <property type="entry name" value="PAC"/>
    <property type="match status" value="1"/>
</dbReference>
<dbReference type="PANTHER" id="PTHR44757">
    <property type="entry name" value="DIGUANYLATE CYCLASE DGCP"/>
    <property type="match status" value="1"/>
</dbReference>
<accession>A0ABZ1CJ54</accession>
<feature type="domain" description="GGDEF" evidence="6">
    <location>
        <begin position="545"/>
        <end position="678"/>
    </location>
</feature>
<dbReference type="Gene3D" id="3.20.20.450">
    <property type="entry name" value="EAL domain"/>
    <property type="match status" value="1"/>
</dbReference>
<dbReference type="InterPro" id="IPR000160">
    <property type="entry name" value="GGDEF_dom"/>
</dbReference>
<evidence type="ECO:0000259" key="5">
    <source>
        <dbReference type="PROSITE" id="PS50883"/>
    </source>
</evidence>
<dbReference type="InterPro" id="IPR001610">
    <property type="entry name" value="PAC"/>
</dbReference>
<evidence type="ECO:0000259" key="3">
    <source>
        <dbReference type="PROSITE" id="PS50112"/>
    </source>
</evidence>
<dbReference type="InterPro" id="IPR052155">
    <property type="entry name" value="Biofilm_reg_signaling"/>
</dbReference>
<keyword evidence="1" id="KW-0472">Membrane</keyword>
<keyword evidence="1" id="KW-1133">Transmembrane helix</keyword>
<feature type="domain" description="PAS" evidence="3">
    <location>
        <begin position="404"/>
        <end position="451"/>
    </location>
</feature>
<dbReference type="Gene3D" id="3.40.50.2300">
    <property type="match status" value="2"/>
</dbReference>
<dbReference type="InterPro" id="IPR000014">
    <property type="entry name" value="PAS"/>
</dbReference>
<protein>
    <submittedName>
        <fullName evidence="7">EAL domain-containing protein</fullName>
    </submittedName>
</protein>
<evidence type="ECO:0000313" key="8">
    <source>
        <dbReference type="Proteomes" id="UP001334732"/>
    </source>
</evidence>
<keyword evidence="8" id="KW-1185">Reference proteome</keyword>
<evidence type="ECO:0000313" key="7">
    <source>
        <dbReference type="EMBL" id="WRS38891.1"/>
    </source>
</evidence>
<dbReference type="SUPFAM" id="SSF141868">
    <property type="entry name" value="EAL domain-like"/>
    <property type="match status" value="1"/>
</dbReference>
<dbReference type="InterPro" id="IPR000700">
    <property type="entry name" value="PAS-assoc_C"/>
</dbReference>
<evidence type="ECO:0000256" key="2">
    <source>
        <dbReference type="SAM" id="SignalP"/>
    </source>
</evidence>
<dbReference type="InterPro" id="IPR035919">
    <property type="entry name" value="EAL_sf"/>
</dbReference>
<proteinExistence type="predicted"/>
<dbReference type="SMART" id="SM00086">
    <property type="entry name" value="PAC"/>
    <property type="match status" value="1"/>
</dbReference>
<dbReference type="PROSITE" id="PS50887">
    <property type="entry name" value="GGDEF"/>
    <property type="match status" value="1"/>
</dbReference>
<dbReference type="SMART" id="SM00052">
    <property type="entry name" value="EAL"/>
    <property type="match status" value="1"/>
</dbReference>
<dbReference type="Gene3D" id="2.10.70.100">
    <property type="match status" value="1"/>
</dbReference>
<dbReference type="Pfam" id="PF00563">
    <property type="entry name" value="EAL"/>
    <property type="match status" value="1"/>
</dbReference>
<evidence type="ECO:0000259" key="6">
    <source>
        <dbReference type="PROSITE" id="PS50887"/>
    </source>
</evidence>
<dbReference type="InterPro" id="IPR001633">
    <property type="entry name" value="EAL_dom"/>
</dbReference>
<feature type="transmembrane region" description="Helical" evidence="1">
    <location>
        <begin position="339"/>
        <end position="362"/>
    </location>
</feature>
<keyword evidence="2" id="KW-0732">Signal</keyword>
<dbReference type="SUPFAM" id="SSF55785">
    <property type="entry name" value="PYP-like sensor domain (PAS domain)"/>
    <property type="match status" value="1"/>
</dbReference>
<sequence length="947" mass="105091">MRLVLLFLLIVCGAHAWAAVPTPVFVLHAYSQEYPWTRGQHQGFVAALEANSARAYSVSVEYLDTKRVGYGPAYADLMAGYLRQKYRGYRPAAIYVTDDNALSFARSHLGTIFPGVPVFFSGVNDMAVRTQIDPARITGVFEKKEIGPNLHLMREIDPAIREIVIVGDASETYRAIESEIAQTLRRHPEIRASFISASHVDDLVAQLRARKARFVFLTTLGSMADRDGRTLPLPETIAAIVGAGRFVVFSMEDAYLYPGVLGGYVTSGPRQGRAAGELLVRYLAGTPVRELAPVERSPNAYVIDETELRKAGFSLPDDIAGEVRLVHRVPTFYETNRPIILGTLYGLLALLLVSLASSLLLFMRKNRQIARTSQQLGETKDSLDRAQRIAQMGNWDWQIADNRLFWSEGIYRLFGVAHADFDASYEAFLARVHPDDRATVEAAVRRARETGTPYALDHRIVRPDGAVRIVHESAEIMLDERGTPVRMIGTVQDVTDWRLAEQALRDRDAHLEYVAYHDALTGLPNRTLLRDRLRHAATRADRADARMAVLFIDLDRFKTINDSLGHAVGDAVLQAAAGRLRSLVREEDTLARLGGDEFVVLLESVRDGRDAATVAEKIIRALEKVLQIGNYPLHISASIGISVYPEDGRDAETLLKHADAAMYRSKECGRNTFHFYEQGITERAMRRIKLEARLRCAVERQAFELHYQPLVCLDSRRVCGVEALLRWHDEQEGTISPDHFIPLAEDTGLIVPIGEWVVREACRALKRWEAQGMLPDDFVLHVNLSGKQLLQKDLPQRLAAVFAETGAAPARLVLELTESSILESESIGVDSMAALRRLGVGIAIDDFGTGHSSLSRLKLLPIGELKIDRSFIRDVAEDSDDAAIVQAILALSAKLGLRVIAEGVEHAGQEAFLLRHGCLRAQGFYYARPLPESALLALLGTQLAPAQ</sequence>
<gene>
    <name evidence="7" type="ORF">VA613_12910</name>
</gene>
<dbReference type="CDD" id="cd01948">
    <property type="entry name" value="EAL"/>
    <property type="match status" value="1"/>
</dbReference>
<reference evidence="7 8" key="1">
    <citation type="submission" date="2023-12" db="EMBL/GenBank/DDBJ databases">
        <title>Thiobacillus sedimentum sp. nov., a chemolithoautotrophic sulfur-oxidizing bacterium isolated from freshwater sediment.</title>
        <authorList>
            <person name="Luo J."/>
            <person name="Dai C."/>
        </authorList>
    </citation>
    <scope>NUCLEOTIDE SEQUENCE [LARGE SCALE GENOMIC DNA]</scope>
    <source>
        <strain evidence="7 8">SCUT-2</strain>
    </source>
</reference>